<dbReference type="EC" id="5.1.3.2" evidence="2"/>
<dbReference type="RefSeq" id="WP_110171870.1">
    <property type="nucleotide sequence ID" value="NZ_CP015136.1"/>
</dbReference>
<dbReference type="InterPro" id="IPR050177">
    <property type="entry name" value="Lipid_A_modif_metabolic_enz"/>
</dbReference>
<dbReference type="InterPro" id="IPR036291">
    <property type="entry name" value="NAD(P)-bd_dom_sf"/>
</dbReference>
<dbReference type="Pfam" id="PF01370">
    <property type="entry name" value="Epimerase"/>
    <property type="match status" value="1"/>
</dbReference>
<dbReference type="PRINTS" id="PR01713">
    <property type="entry name" value="NUCEPIMERASE"/>
</dbReference>
<dbReference type="Gene3D" id="3.90.25.10">
    <property type="entry name" value="UDP-galactose 4-epimerase, domain 1"/>
    <property type="match status" value="1"/>
</dbReference>
<dbReference type="InterPro" id="IPR001509">
    <property type="entry name" value="Epimerase_deHydtase"/>
</dbReference>
<sequence length="314" mass="33738">MAFYLVTGGAGFIGSHMVEALRKRGDRVRVADSLVTGKRTNLAHVDEVELLEGDLADEAFARKAVEGVEYVLHQAAIPSVPRSVDDPITSNRANIDATLSLLVAARDAGVRRVVYAGSSSAHGNIATLPKREDMPTAPVSPYALQKLVGEQYMKMFTDLYGLSTVTIRYFNVFGPRQDPGSAYSGVISLFIRYLVEGQAPTIHGDGGQTRDFTYVANVVDGALRASQAETPVSGKVINVATGTRISLNDLFNTLKAITGAHVEPVYGPTRAGDVRDSLADITLARDLLGYRPLVGLEEGLRETVAWYASTQQPA</sequence>
<dbReference type="GO" id="GO:0003978">
    <property type="term" value="F:UDP-glucose 4-epimerase activity"/>
    <property type="evidence" value="ECO:0007669"/>
    <property type="project" value="UniProtKB-EC"/>
</dbReference>
<dbReference type="AlphaFoldDB" id="A0A143PQ12"/>
<dbReference type="Gene3D" id="3.40.50.720">
    <property type="entry name" value="NAD(P)-binding Rossmann-like Domain"/>
    <property type="match status" value="1"/>
</dbReference>
<proteinExistence type="predicted"/>
<gene>
    <name evidence="2" type="ORF">LuPra_03438</name>
</gene>
<name>A0A143PQ12_LUTPR</name>
<evidence type="ECO:0000313" key="2">
    <source>
        <dbReference type="EMBL" id="AMY10208.1"/>
    </source>
</evidence>
<evidence type="ECO:0000313" key="3">
    <source>
        <dbReference type="Proteomes" id="UP000076079"/>
    </source>
</evidence>
<keyword evidence="3" id="KW-1185">Reference proteome</keyword>
<dbReference type="STRING" id="1855912.LuPra_03438"/>
<evidence type="ECO:0000259" key="1">
    <source>
        <dbReference type="Pfam" id="PF01370"/>
    </source>
</evidence>
<dbReference type="PANTHER" id="PTHR43245">
    <property type="entry name" value="BIFUNCTIONAL POLYMYXIN RESISTANCE PROTEIN ARNA"/>
    <property type="match status" value="1"/>
</dbReference>
<dbReference type="SUPFAM" id="SSF51735">
    <property type="entry name" value="NAD(P)-binding Rossmann-fold domains"/>
    <property type="match status" value="1"/>
</dbReference>
<accession>A0A143PQ12</accession>
<reference evidence="2 3" key="1">
    <citation type="journal article" date="2016" name="Genome Announc.">
        <title>First Complete Genome Sequence of a Subdivision 6 Acidobacterium Strain.</title>
        <authorList>
            <person name="Huang S."/>
            <person name="Vieira S."/>
            <person name="Bunk B."/>
            <person name="Riedel T."/>
            <person name="Sproer C."/>
            <person name="Overmann J."/>
        </authorList>
    </citation>
    <scope>NUCLEOTIDE SEQUENCE [LARGE SCALE GENOMIC DNA]</scope>
    <source>
        <strain evidence="3">DSM 100886 HEG_-6_39</strain>
    </source>
</reference>
<dbReference type="PATRIC" id="fig|1813736.3.peg.3647"/>
<feature type="domain" description="NAD-dependent epimerase/dehydratase" evidence="1">
    <location>
        <begin position="5"/>
        <end position="240"/>
    </location>
</feature>
<reference evidence="3" key="2">
    <citation type="submission" date="2016-04" db="EMBL/GenBank/DDBJ databases">
        <title>First Complete Genome Sequence of a Subdivision 6 Acidobacterium.</title>
        <authorList>
            <person name="Huang S."/>
            <person name="Vieira S."/>
            <person name="Bunk B."/>
            <person name="Riedel T."/>
            <person name="Sproeer C."/>
            <person name="Overmann J."/>
        </authorList>
    </citation>
    <scope>NUCLEOTIDE SEQUENCE [LARGE SCALE GENOMIC DNA]</scope>
    <source>
        <strain evidence="3">DSM 100886 HEG_-6_39</strain>
    </source>
</reference>
<dbReference type="Proteomes" id="UP000076079">
    <property type="component" value="Chromosome"/>
</dbReference>
<keyword evidence="2" id="KW-0413">Isomerase</keyword>
<organism evidence="2 3">
    <name type="scientific">Luteitalea pratensis</name>
    <dbReference type="NCBI Taxonomy" id="1855912"/>
    <lineage>
        <taxon>Bacteria</taxon>
        <taxon>Pseudomonadati</taxon>
        <taxon>Acidobacteriota</taxon>
        <taxon>Vicinamibacteria</taxon>
        <taxon>Vicinamibacterales</taxon>
        <taxon>Vicinamibacteraceae</taxon>
        <taxon>Luteitalea</taxon>
    </lineage>
</organism>
<dbReference type="KEGG" id="abac:LuPra_03438"/>
<protein>
    <submittedName>
        <fullName evidence="2">UDP-glucose 4-epimerase</fullName>
        <ecNumber evidence="2">5.1.3.2</ecNumber>
    </submittedName>
</protein>
<dbReference type="CDD" id="cd05256">
    <property type="entry name" value="UDP_AE_SDR_e"/>
    <property type="match status" value="1"/>
</dbReference>
<dbReference type="OrthoDB" id="9766450at2"/>
<dbReference type="PANTHER" id="PTHR43245:SF13">
    <property type="entry name" value="UDP-D-APIOSE_UDP-D-XYLOSE SYNTHASE 2"/>
    <property type="match status" value="1"/>
</dbReference>
<dbReference type="EMBL" id="CP015136">
    <property type="protein sequence ID" value="AMY10208.1"/>
    <property type="molecule type" value="Genomic_DNA"/>
</dbReference>